<reference evidence="2 3" key="1">
    <citation type="journal article" date="2010" name="Nature">
        <title>Genome sequencing and analysis of the model grass Brachypodium distachyon.</title>
        <authorList>
            <consortium name="International Brachypodium Initiative"/>
        </authorList>
    </citation>
    <scope>NUCLEOTIDE SEQUENCE [LARGE SCALE GENOMIC DNA]</scope>
    <source>
        <strain evidence="2 3">Bd21</strain>
    </source>
</reference>
<evidence type="ECO:0000259" key="1">
    <source>
        <dbReference type="Pfam" id="PF24530"/>
    </source>
</evidence>
<organism evidence="2">
    <name type="scientific">Brachypodium distachyon</name>
    <name type="common">Purple false brome</name>
    <name type="synonym">Trachynia distachya</name>
    <dbReference type="NCBI Taxonomy" id="15368"/>
    <lineage>
        <taxon>Eukaryota</taxon>
        <taxon>Viridiplantae</taxon>
        <taxon>Streptophyta</taxon>
        <taxon>Embryophyta</taxon>
        <taxon>Tracheophyta</taxon>
        <taxon>Spermatophyta</taxon>
        <taxon>Magnoliopsida</taxon>
        <taxon>Liliopsida</taxon>
        <taxon>Poales</taxon>
        <taxon>Poaceae</taxon>
        <taxon>BOP clade</taxon>
        <taxon>Pooideae</taxon>
        <taxon>Stipodae</taxon>
        <taxon>Brachypodieae</taxon>
        <taxon>Brachypodium</taxon>
    </lineage>
</organism>
<dbReference type="PANTHER" id="PTHR33075">
    <property type="entry name" value="OS02G0499800 PROTEIN"/>
    <property type="match status" value="1"/>
</dbReference>
<evidence type="ECO:0000313" key="2">
    <source>
        <dbReference type="EMBL" id="KQK04421.1"/>
    </source>
</evidence>
<sequence>MAEFLCAFPEFLPLDPPPTPSDDLPLLDYRSGQSFAKSIFAKFRQPVHPLCQSFKFSMVVSFGRADFWLSPASIAQVLEAAIGGRAALFQVSLIRDRVFKFSLCSKHVGFQVLAYCSFSCMHLKCYFHLWSNGGPNWQVEFKSWLAAEEAEWSVVRANRRRVANAFQAMDLAARFGVRPILRPAGMPASGRRLSFAPAIAFEARLGYDDPSARPVQDSFLVGSISVPMIPAARRAAPPSSIVACGNGPPKLSLSHSCAEVTTRAADVVEPADTLSPLRRTSLPADNRHDVVVASGARGLTHLPCFVRPMTWVEEAWPARTIPWPGLSGGQDSHAARTLPRPGLSSWPHGPWHISNSWVPAGMAWLDGGEAQRSEDFLFLDGEPARRNEDHALAIVDPVVPADQRRWLVQQIRNLISAPPFNLLVLFVLEHPFGARIFQFADDLGWDAWNLEDQGGEAATAGPILPAVEAAPAQDELPLAPQFPDPLPDPRAPARPLDCDLNHSPVASDSPGSSSSAIVPCAQLVKRRPSAPIGVCIQDGRSTTTQMSFCRVIDNPSKFAVGLQLALLEQHLQARDALSTSVPIDRFDRKGNGLVNPTLPVSHNLPDAGQCSGIRSGV</sequence>
<keyword evidence="4" id="KW-1185">Reference proteome</keyword>
<dbReference type="OrthoDB" id="696876at2759"/>
<dbReference type="Proteomes" id="UP000008810">
    <property type="component" value="Chromosome 2"/>
</dbReference>
<dbReference type="PANTHER" id="PTHR33075:SF7">
    <property type="entry name" value="OS02G0303350 PROTEIN"/>
    <property type="match status" value="1"/>
</dbReference>
<dbReference type="EMBL" id="CM000881">
    <property type="protein sequence ID" value="KQK04421.1"/>
    <property type="molecule type" value="Genomic_DNA"/>
</dbReference>
<proteinExistence type="predicted"/>
<dbReference type="InterPro" id="IPR056018">
    <property type="entry name" value="DUF7597"/>
</dbReference>
<accession>A0A0Q3G1J7</accession>
<reference evidence="2" key="2">
    <citation type="submission" date="2017-06" db="EMBL/GenBank/DDBJ databases">
        <title>WGS assembly of Brachypodium distachyon.</title>
        <authorList>
            <consortium name="The International Brachypodium Initiative"/>
            <person name="Lucas S."/>
            <person name="Harmon-Smith M."/>
            <person name="Lail K."/>
            <person name="Tice H."/>
            <person name="Grimwood J."/>
            <person name="Bruce D."/>
            <person name="Barry K."/>
            <person name="Shu S."/>
            <person name="Lindquist E."/>
            <person name="Wang M."/>
            <person name="Pitluck S."/>
            <person name="Vogel J.P."/>
            <person name="Garvin D.F."/>
            <person name="Mockler T.C."/>
            <person name="Schmutz J."/>
            <person name="Rokhsar D."/>
            <person name="Bevan M.W."/>
        </authorList>
    </citation>
    <scope>NUCLEOTIDE SEQUENCE</scope>
    <source>
        <strain evidence="2">Bd21</strain>
    </source>
</reference>
<reference evidence="3" key="3">
    <citation type="submission" date="2018-08" db="UniProtKB">
        <authorList>
            <consortium name="EnsemblPlants"/>
        </authorList>
    </citation>
    <scope>IDENTIFICATION</scope>
    <source>
        <strain evidence="3">cv. Bd21</strain>
    </source>
</reference>
<dbReference type="Pfam" id="PF24530">
    <property type="entry name" value="DUF7597"/>
    <property type="match status" value="1"/>
</dbReference>
<evidence type="ECO:0000313" key="4">
    <source>
        <dbReference type="Proteomes" id="UP000008810"/>
    </source>
</evidence>
<feature type="domain" description="DUF7597" evidence="1">
    <location>
        <begin position="357"/>
        <end position="441"/>
    </location>
</feature>
<dbReference type="AlphaFoldDB" id="A0A0Q3G1J7"/>
<evidence type="ECO:0000313" key="3">
    <source>
        <dbReference type="EnsemblPlants" id="KQK04421"/>
    </source>
</evidence>
<dbReference type="EnsemblPlants" id="KQK04421">
    <property type="protein sequence ID" value="KQK04421"/>
    <property type="gene ID" value="BRADI_2g13426v3"/>
</dbReference>
<protein>
    <recommendedName>
        <fullName evidence="1">DUF7597 domain-containing protein</fullName>
    </recommendedName>
</protein>
<dbReference type="InParanoid" id="A0A0Q3G1J7"/>
<dbReference type="Gramene" id="KQK04421">
    <property type="protein sequence ID" value="KQK04421"/>
    <property type="gene ID" value="BRADI_2g13426v3"/>
</dbReference>
<name>A0A0Q3G1J7_BRADI</name>
<gene>
    <name evidence="2" type="ORF">BRADI_2g13426v3</name>
</gene>